<proteinExistence type="predicted"/>
<organism evidence="1 2">
    <name type="scientific">Portunus trituberculatus</name>
    <name type="common">Swimming crab</name>
    <name type="synonym">Neptunus trituberculatus</name>
    <dbReference type="NCBI Taxonomy" id="210409"/>
    <lineage>
        <taxon>Eukaryota</taxon>
        <taxon>Metazoa</taxon>
        <taxon>Ecdysozoa</taxon>
        <taxon>Arthropoda</taxon>
        <taxon>Crustacea</taxon>
        <taxon>Multicrustacea</taxon>
        <taxon>Malacostraca</taxon>
        <taxon>Eumalacostraca</taxon>
        <taxon>Eucarida</taxon>
        <taxon>Decapoda</taxon>
        <taxon>Pleocyemata</taxon>
        <taxon>Brachyura</taxon>
        <taxon>Eubrachyura</taxon>
        <taxon>Portunoidea</taxon>
        <taxon>Portunidae</taxon>
        <taxon>Portuninae</taxon>
        <taxon>Portunus</taxon>
    </lineage>
</organism>
<evidence type="ECO:0000313" key="2">
    <source>
        <dbReference type="Proteomes" id="UP000324222"/>
    </source>
</evidence>
<reference evidence="1 2" key="1">
    <citation type="submission" date="2019-05" db="EMBL/GenBank/DDBJ databases">
        <title>Another draft genome of Portunus trituberculatus and its Hox gene families provides insights of decapod evolution.</title>
        <authorList>
            <person name="Jeong J.-H."/>
            <person name="Song I."/>
            <person name="Kim S."/>
            <person name="Choi T."/>
            <person name="Kim D."/>
            <person name="Ryu S."/>
            <person name="Kim W."/>
        </authorList>
    </citation>
    <scope>NUCLEOTIDE SEQUENCE [LARGE SCALE GENOMIC DNA]</scope>
    <source>
        <tissue evidence="1">Muscle</tissue>
    </source>
</reference>
<protein>
    <submittedName>
        <fullName evidence="1">Uncharacterized protein</fullName>
    </submittedName>
</protein>
<accession>A0A5B7FT37</accession>
<dbReference type="Proteomes" id="UP000324222">
    <property type="component" value="Unassembled WGS sequence"/>
</dbReference>
<sequence>MSLLRTRQQGGSGARVAITRLVWKCGTRIYIGMFAVKLIHLEPPCLLRAYPHQTTKKTCAHLTIFVSN</sequence>
<keyword evidence="2" id="KW-1185">Reference proteome</keyword>
<evidence type="ECO:0000313" key="1">
    <source>
        <dbReference type="EMBL" id="MPC48465.1"/>
    </source>
</evidence>
<dbReference type="EMBL" id="VSRR010008294">
    <property type="protein sequence ID" value="MPC48465.1"/>
    <property type="molecule type" value="Genomic_DNA"/>
</dbReference>
<dbReference type="AlphaFoldDB" id="A0A5B7FT37"/>
<name>A0A5B7FT37_PORTR</name>
<comment type="caution">
    <text evidence="1">The sequence shown here is derived from an EMBL/GenBank/DDBJ whole genome shotgun (WGS) entry which is preliminary data.</text>
</comment>
<gene>
    <name evidence="1" type="ORF">E2C01_042238</name>
</gene>